<dbReference type="SMART" id="SM00065">
    <property type="entry name" value="GAF"/>
    <property type="match status" value="2"/>
</dbReference>
<dbReference type="Pfam" id="PF02518">
    <property type="entry name" value="HATPase_c"/>
    <property type="match status" value="1"/>
</dbReference>
<organism evidence="7 8">
    <name type="scientific">Geodermatophilus obscurus</name>
    <dbReference type="NCBI Taxonomy" id="1861"/>
    <lineage>
        <taxon>Bacteria</taxon>
        <taxon>Bacillati</taxon>
        <taxon>Actinomycetota</taxon>
        <taxon>Actinomycetes</taxon>
        <taxon>Geodermatophilales</taxon>
        <taxon>Geodermatophilaceae</taxon>
        <taxon>Geodermatophilus</taxon>
    </lineage>
</organism>
<protein>
    <submittedName>
        <fullName evidence="7">Histidine kinase-, DNA gyrase B-, and HSP90-like ATPase</fullName>
    </submittedName>
</protein>
<dbReference type="Gene3D" id="3.30.565.10">
    <property type="entry name" value="Histidine kinase-like ATPase, C-terminal domain"/>
    <property type="match status" value="1"/>
</dbReference>
<dbReference type="SUPFAM" id="SSF55781">
    <property type="entry name" value="GAF domain-like"/>
    <property type="match status" value="2"/>
</dbReference>
<dbReference type="PANTHER" id="PTHR24421">
    <property type="entry name" value="NITRATE/NITRITE SENSOR PROTEIN NARX-RELATED"/>
    <property type="match status" value="1"/>
</dbReference>
<dbReference type="InterPro" id="IPR036890">
    <property type="entry name" value="HATPase_C_sf"/>
</dbReference>
<evidence type="ECO:0000313" key="8">
    <source>
        <dbReference type="Proteomes" id="UP000184428"/>
    </source>
</evidence>
<dbReference type="InterPro" id="IPR003018">
    <property type="entry name" value="GAF"/>
</dbReference>
<proteinExistence type="predicted"/>
<feature type="region of interest" description="Disordered" evidence="4">
    <location>
        <begin position="549"/>
        <end position="573"/>
    </location>
</feature>
<dbReference type="Gene3D" id="3.30.450.40">
    <property type="match status" value="2"/>
</dbReference>
<dbReference type="SMART" id="SM00387">
    <property type="entry name" value="HATPase_c"/>
    <property type="match status" value="1"/>
</dbReference>
<evidence type="ECO:0000313" key="7">
    <source>
        <dbReference type="EMBL" id="SHN88535.1"/>
    </source>
</evidence>
<dbReference type="AlphaFoldDB" id="A0A1M7V034"/>
<dbReference type="GO" id="GO:0046983">
    <property type="term" value="F:protein dimerization activity"/>
    <property type="evidence" value="ECO:0007669"/>
    <property type="project" value="InterPro"/>
</dbReference>
<keyword evidence="1" id="KW-0808">Transferase</keyword>
<dbReference type="Gene3D" id="1.20.5.1930">
    <property type="match status" value="1"/>
</dbReference>
<dbReference type="Pfam" id="PF07730">
    <property type="entry name" value="HisKA_3"/>
    <property type="match status" value="1"/>
</dbReference>
<evidence type="ECO:0000256" key="2">
    <source>
        <dbReference type="ARBA" id="ARBA00022777"/>
    </source>
</evidence>
<evidence type="ECO:0000256" key="4">
    <source>
        <dbReference type="SAM" id="MobiDB-lite"/>
    </source>
</evidence>
<evidence type="ECO:0000259" key="6">
    <source>
        <dbReference type="SMART" id="SM00387"/>
    </source>
</evidence>
<keyword evidence="3" id="KW-0902">Two-component regulatory system</keyword>
<dbReference type="InterPro" id="IPR011712">
    <property type="entry name" value="Sig_transdc_His_kin_sub3_dim/P"/>
</dbReference>
<dbReference type="InterPro" id="IPR003594">
    <property type="entry name" value="HATPase_dom"/>
</dbReference>
<name>A0A1M7V034_9ACTN</name>
<dbReference type="RefSeq" id="WP_244277430.1">
    <property type="nucleotide sequence ID" value="NZ_FRDM01000047.1"/>
</dbReference>
<dbReference type="GO" id="GO:0000155">
    <property type="term" value="F:phosphorelay sensor kinase activity"/>
    <property type="evidence" value="ECO:0007669"/>
    <property type="project" value="InterPro"/>
</dbReference>
<dbReference type="EMBL" id="FRDM01000047">
    <property type="protein sequence ID" value="SHN88535.1"/>
    <property type="molecule type" value="Genomic_DNA"/>
</dbReference>
<dbReference type="Proteomes" id="UP000184428">
    <property type="component" value="Unassembled WGS sequence"/>
</dbReference>
<sequence length="573" mass="60094">MTEVRTTTSPPLPPEHSDRRALTPPGAGEAADLPSAELPVPGSQPTVHSAQVDDTLHGIVQAAVEITGAAYGALGVLGDTGAGYERFVVVGMDAATRERIGRPPVGAGVLGLLLGRSEPVRLADLTTHAEAVGFPPGHPPMRSFLGVPVRVRGAVFGHLFVTVERVDAFTADDEAAAVGLAAAAGLAIGNAELVERAEHRRAWAQAGTDIATALLSGAEPDTVLRSIGEQVAGLASADAAGVLVPSPDDEDALTVVVAVGADYYEYAEGVRLPLTDTQLGTAHRTGTPVLLPDVSAAAVGGQRAAVLGELTERFGPTLMIPLGGRPALGTVVAMRRRGREPFAPDTLELASAFAAQASVALELARSQQRERRLQVQADRDRIARDLHDHVVQRIFATGLALDRVSRSLEEQLPETAAALAERVDELDGTIARIRSAIFELHEADDASPDAVRTRIVDVVRSITGGQGLRPDVRLRGDDDLPPALLPDVVAVVRELVTNVVRHASATRVTVTVTVDSEVRVVVTDNGIGLPAVAVRSGLTNLADRAERHGGRLTTSTGPKGTQIRWSVPMPRRD</sequence>
<feature type="domain" description="GAF" evidence="5">
    <location>
        <begin position="219"/>
        <end position="371"/>
    </location>
</feature>
<feature type="domain" description="GAF" evidence="5">
    <location>
        <begin position="51"/>
        <end position="198"/>
    </location>
</feature>
<dbReference type="InterPro" id="IPR050482">
    <property type="entry name" value="Sensor_HK_TwoCompSys"/>
</dbReference>
<feature type="region of interest" description="Disordered" evidence="4">
    <location>
        <begin position="1"/>
        <end position="48"/>
    </location>
</feature>
<accession>A0A1M7V034</accession>
<keyword evidence="2 7" id="KW-0418">Kinase</keyword>
<evidence type="ECO:0000256" key="3">
    <source>
        <dbReference type="ARBA" id="ARBA00023012"/>
    </source>
</evidence>
<dbReference type="InterPro" id="IPR029016">
    <property type="entry name" value="GAF-like_dom_sf"/>
</dbReference>
<dbReference type="GO" id="GO:0016020">
    <property type="term" value="C:membrane"/>
    <property type="evidence" value="ECO:0007669"/>
    <property type="project" value="InterPro"/>
</dbReference>
<gene>
    <name evidence="7" type="ORF">SAMN05660350_04558</name>
</gene>
<feature type="domain" description="Histidine kinase/HSP90-like ATPase" evidence="6">
    <location>
        <begin position="483"/>
        <end position="571"/>
    </location>
</feature>
<evidence type="ECO:0000256" key="1">
    <source>
        <dbReference type="ARBA" id="ARBA00022679"/>
    </source>
</evidence>
<dbReference type="Pfam" id="PF13185">
    <property type="entry name" value="GAF_2"/>
    <property type="match status" value="1"/>
</dbReference>
<evidence type="ECO:0000259" key="5">
    <source>
        <dbReference type="SMART" id="SM00065"/>
    </source>
</evidence>
<dbReference type="Pfam" id="PF01590">
    <property type="entry name" value="GAF"/>
    <property type="match status" value="1"/>
</dbReference>
<dbReference type="PANTHER" id="PTHR24421:SF56">
    <property type="entry name" value="OXYGEN SENSOR HISTIDINE KINASE RESPONSE REGULATOR DOST"/>
    <property type="match status" value="1"/>
</dbReference>
<reference evidence="7 8" key="1">
    <citation type="submission" date="2016-12" db="EMBL/GenBank/DDBJ databases">
        <authorList>
            <person name="Song W.-J."/>
            <person name="Kurnit D.M."/>
        </authorList>
    </citation>
    <scope>NUCLEOTIDE SEQUENCE [LARGE SCALE GENOMIC DNA]</scope>
    <source>
        <strain evidence="7 8">DSM 43162</strain>
    </source>
</reference>
<dbReference type="SUPFAM" id="SSF55874">
    <property type="entry name" value="ATPase domain of HSP90 chaperone/DNA topoisomerase II/histidine kinase"/>
    <property type="match status" value="1"/>
</dbReference>